<dbReference type="EMBL" id="BMDW01000005">
    <property type="protein sequence ID" value="GGA42858.1"/>
    <property type="molecule type" value="Genomic_DNA"/>
</dbReference>
<comment type="caution">
    <text evidence="1">The sequence shown here is derived from an EMBL/GenBank/DDBJ whole genome shotgun (WGS) entry which is preliminary data.</text>
</comment>
<protein>
    <recommendedName>
        <fullName evidence="3">Ferritin-like domain-containing protein</fullName>
    </recommendedName>
</protein>
<organism evidence="1 2">
    <name type="scientific">Sphingomonas psychrolutea</name>
    <dbReference type="NCBI Taxonomy" id="1259676"/>
    <lineage>
        <taxon>Bacteria</taxon>
        <taxon>Pseudomonadati</taxon>
        <taxon>Pseudomonadota</taxon>
        <taxon>Alphaproteobacteria</taxon>
        <taxon>Sphingomonadales</taxon>
        <taxon>Sphingomonadaceae</taxon>
        <taxon>Sphingomonas</taxon>
    </lineage>
</organism>
<dbReference type="InterPro" id="IPR009078">
    <property type="entry name" value="Ferritin-like_SF"/>
</dbReference>
<reference evidence="2" key="1">
    <citation type="journal article" date="2019" name="Int. J. Syst. Evol. Microbiol.">
        <title>The Global Catalogue of Microorganisms (GCM) 10K type strain sequencing project: providing services to taxonomists for standard genome sequencing and annotation.</title>
        <authorList>
            <consortium name="The Broad Institute Genomics Platform"/>
            <consortium name="The Broad Institute Genome Sequencing Center for Infectious Disease"/>
            <person name="Wu L."/>
            <person name="Ma J."/>
        </authorList>
    </citation>
    <scope>NUCLEOTIDE SEQUENCE [LARGE SCALE GENOMIC DNA]</scope>
    <source>
        <strain evidence="2">CGMCC 1.10106</strain>
    </source>
</reference>
<evidence type="ECO:0000313" key="1">
    <source>
        <dbReference type="EMBL" id="GGA42858.1"/>
    </source>
</evidence>
<evidence type="ECO:0008006" key="3">
    <source>
        <dbReference type="Google" id="ProtNLM"/>
    </source>
</evidence>
<dbReference type="SUPFAM" id="SSF47240">
    <property type="entry name" value="Ferritin-like"/>
    <property type="match status" value="1"/>
</dbReference>
<sequence>MAGLIASAPGVCFPAAHRLPGGTRALPRIGLGDAQVAALAVLVPLLGCGEEAAALAFDGLAGLERDPVAAATLRTIGAEEREHDALLTSLLDVLPTIAEATTLQQAARRFHVRLGIGRPAAHLGRIAAIDAAVCTVLARLLRPGNPLAQDTVTARMFGRIHRDEARHVRVSRGLATARLARAELDDLAAGARMALADILLLAGGAFETLGVDAQALHRDLANVPNGLFAP</sequence>
<gene>
    <name evidence="1" type="ORF">GCM10011395_11420</name>
</gene>
<accession>A0ABQ1GG43</accession>
<proteinExistence type="predicted"/>
<name>A0ABQ1GG43_9SPHN</name>
<evidence type="ECO:0000313" key="2">
    <source>
        <dbReference type="Proteomes" id="UP000618591"/>
    </source>
</evidence>
<dbReference type="Proteomes" id="UP000618591">
    <property type="component" value="Unassembled WGS sequence"/>
</dbReference>
<dbReference type="RefSeq" id="WP_188445910.1">
    <property type="nucleotide sequence ID" value="NZ_BMDW01000005.1"/>
</dbReference>
<keyword evidence="2" id="KW-1185">Reference proteome</keyword>